<evidence type="ECO:0000256" key="1">
    <source>
        <dbReference type="SAM" id="MobiDB-lite"/>
    </source>
</evidence>
<reference evidence="2 3" key="1">
    <citation type="submission" date="2016-04" db="EMBL/GenBank/DDBJ databases">
        <title>A degradative enzymes factory behind the ericoid mycorrhizal symbiosis.</title>
        <authorList>
            <consortium name="DOE Joint Genome Institute"/>
            <person name="Martino E."/>
            <person name="Morin E."/>
            <person name="Grelet G."/>
            <person name="Kuo A."/>
            <person name="Kohler A."/>
            <person name="Daghino S."/>
            <person name="Barry K."/>
            <person name="Choi C."/>
            <person name="Cichocki N."/>
            <person name="Clum A."/>
            <person name="Copeland A."/>
            <person name="Hainaut M."/>
            <person name="Haridas S."/>
            <person name="Labutti K."/>
            <person name="Lindquist E."/>
            <person name="Lipzen A."/>
            <person name="Khouja H.-R."/>
            <person name="Murat C."/>
            <person name="Ohm R."/>
            <person name="Olson A."/>
            <person name="Spatafora J."/>
            <person name="Veneault-Fourrey C."/>
            <person name="Henrissat B."/>
            <person name="Grigoriev I."/>
            <person name="Martin F."/>
            <person name="Perotto S."/>
        </authorList>
    </citation>
    <scope>NUCLEOTIDE SEQUENCE [LARGE SCALE GENOMIC DNA]</scope>
    <source>
        <strain evidence="2 3">F</strain>
    </source>
</reference>
<evidence type="ECO:0000313" key="2">
    <source>
        <dbReference type="EMBL" id="PMD49100.1"/>
    </source>
</evidence>
<dbReference type="AlphaFoldDB" id="A0A2J6SEC1"/>
<name>A0A2J6SEC1_HYAVF</name>
<feature type="region of interest" description="Disordered" evidence="1">
    <location>
        <begin position="112"/>
        <end position="131"/>
    </location>
</feature>
<organism evidence="2 3">
    <name type="scientific">Hyaloscypha variabilis (strain UAMH 11265 / GT02V1 / F)</name>
    <name type="common">Meliniomyces variabilis</name>
    <dbReference type="NCBI Taxonomy" id="1149755"/>
    <lineage>
        <taxon>Eukaryota</taxon>
        <taxon>Fungi</taxon>
        <taxon>Dikarya</taxon>
        <taxon>Ascomycota</taxon>
        <taxon>Pezizomycotina</taxon>
        <taxon>Leotiomycetes</taxon>
        <taxon>Helotiales</taxon>
        <taxon>Hyaloscyphaceae</taxon>
        <taxon>Hyaloscypha</taxon>
        <taxon>Hyaloscypha variabilis</taxon>
    </lineage>
</organism>
<keyword evidence="3" id="KW-1185">Reference proteome</keyword>
<gene>
    <name evidence="2" type="ORF">L207DRAFT_575736</name>
</gene>
<proteinExistence type="predicted"/>
<feature type="compositionally biased region" description="Basic and acidic residues" evidence="1">
    <location>
        <begin position="32"/>
        <end position="46"/>
    </location>
</feature>
<evidence type="ECO:0000313" key="3">
    <source>
        <dbReference type="Proteomes" id="UP000235786"/>
    </source>
</evidence>
<sequence>MAGQWPKEAKTYGMACKGLGKRKSSSSRRTNTVHDRSVPPQDHRYDSPANNVYALPPANDSSVQYAPPPDHRNCPASNVYTLPPTNDSSFLYTSSQDHRYYSPANNVYTLPPANDSSFLYAPPRDDPYEYA</sequence>
<feature type="region of interest" description="Disordered" evidence="1">
    <location>
        <begin position="1"/>
        <end position="80"/>
    </location>
</feature>
<dbReference type="Proteomes" id="UP000235786">
    <property type="component" value="Unassembled WGS sequence"/>
</dbReference>
<dbReference type="EMBL" id="KZ613937">
    <property type="protein sequence ID" value="PMD49100.1"/>
    <property type="molecule type" value="Genomic_DNA"/>
</dbReference>
<accession>A0A2J6SEC1</accession>
<protein>
    <submittedName>
        <fullName evidence="2">Uncharacterized protein</fullName>
    </submittedName>
</protein>